<dbReference type="CDD" id="cd08417">
    <property type="entry name" value="PBP2_Nitroaromatics_like"/>
    <property type="match status" value="1"/>
</dbReference>
<evidence type="ECO:0000256" key="1">
    <source>
        <dbReference type="ARBA" id="ARBA00009437"/>
    </source>
</evidence>
<keyword evidence="4" id="KW-0804">Transcription</keyword>
<dbReference type="Gene3D" id="3.40.190.10">
    <property type="entry name" value="Periplasmic binding protein-like II"/>
    <property type="match status" value="2"/>
</dbReference>
<name>A0A643G008_9BURK</name>
<organism evidence="6 7">
    <name type="scientific">Cupriavidus basilensis</name>
    <dbReference type="NCBI Taxonomy" id="68895"/>
    <lineage>
        <taxon>Bacteria</taxon>
        <taxon>Pseudomonadati</taxon>
        <taxon>Pseudomonadota</taxon>
        <taxon>Betaproteobacteria</taxon>
        <taxon>Burkholderiales</taxon>
        <taxon>Burkholderiaceae</taxon>
        <taxon>Cupriavidus</taxon>
    </lineage>
</organism>
<dbReference type="InterPro" id="IPR036388">
    <property type="entry name" value="WH-like_DNA-bd_sf"/>
</dbReference>
<dbReference type="Pfam" id="PF00126">
    <property type="entry name" value="HTH_1"/>
    <property type="match status" value="1"/>
</dbReference>
<dbReference type="Proteomes" id="UP000397656">
    <property type="component" value="Chromosome 2"/>
</dbReference>
<evidence type="ECO:0000259" key="5">
    <source>
        <dbReference type="PROSITE" id="PS50931"/>
    </source>
</evidence>
<comment type="similarity">
    <text evidence="1">Belongs to the LysR transcriptional regulatory family.</text>
</comment>
<accession>A0A643G008</accession>
<evidence type="ECO:0000256" key="4">
    <source>
        <dbReference type="ARBA" id="ARBA00023163"/>
    </source>
</evidence>
<dbReference type="InterPro" id="IPR000847">
    <property type="entry name" value="LysR_HTH_N"/>
</dbReference>
<dbReference type="Gene3D" id="1.10.10.10">
    <property type="entry name" value="Winged helix-like DNA-binding domain superfamily/Winged helix DNA-binding domain"/>
    <property type="match status" value="1"/>
</dbReference>
<keyword evidence="3" id="KW-0238">DNA-binding</keyword>
<evidence type="ECO:0000313" key="7">
    <source>
        <dbReference type="Proteomes" id="UP000397656"/>
    </source>
</evidence>
<evidence type="ECO:0000256" key="3">
    <source>
        <dbReference type="ARBA" id="ARBA00023125"/>
    </source>
</evidence>
<keyword evidence="2" id="KW-0805">Transcription regulation</keyword>
<protein>
    <submittedName>
        <fullName evidence="6">LysR family transcriptional regulator</fullName>
    </submittedName>
</protein>
<dbReference type="PANTHER" id="PTHR30118">
    <property type="entry name" value="HTH-TYPE TRANSCRIPTIONAL REGULATOR LEUO-RELATED"/>
    <property type="match status" value="1"/>
</dbReference>
<dbReference type="InterPro" id="IPR036390">
    <property type="entry name" value="WH_DNA-bd_sf"/>
</dbReference>
<feature type="domain" description="HTH lysR-type" evidence="5">
    <location>
        <begin position="6"/>
        <end position="63"/>
    </location>
</feature>
<dbReference type="InterPro" id="IPR050389">
    <property type="entry name" value="LysR-type_TF"/>
</dbReference>
<sequence>MNLASIDLNLLVAFEAVFETRNVTLAAQRLHRAQPSVSNALSRLRTLFQDELFMRTAAGMVPTERAMALMPSIGQALMQIREVLDQGAGFDPATARGKRFTIAASDYADIVVVPHILARLRRLAPHTDLRVAKLDRAAIYKQLDEGVLDMAIGGHLAPPKRMLVTHLYEEQFVCIADRRHPRLRRHALDLQTFIALPHALFVPSDDGSIRGVIDENLARLGVRRRVAATFAHIIALPYAVQNTDLVATLARRAALQLAGRQIALHALPPELGDNVFSIDMVCSRRVQGNAALEWLRHIVGEAVGDMERKDAV</sequence>
<dbReference type="GO" id="GO:0003677">
    <property type="term" value="F:DNA binding"/>
    <property type="evidence" value="ECO:0007669"/>
    <property type="project" value="UniProtKB-KW"/>
</dbReference>
<dbReference type="PROSITE" id="PS50931">
    <property type="entry name" value="HTH_LYSR"/>
    <property type="match status" value="1"/>
</dbReference>
<proteinExistence type="inferred from homology"/>
<dbReference type="InterPro" id="IPR005119">
    <property type="entry name" value="LysR_subst-bd"/>
</dbReference>
<dbReference type="SUPFAM" id="SSF46785">
    <property type="entry name" value="Winged helix' DNA-binding domain"/>
    <property type="match status" value="1"/>
</dbReference>
<evidence type="ECO:0000256" key="2">
    <source>
        <dbReference type="ARBA" id="ARBA00023015"/>
    </source>
</evidence>
<dbReference type="EMBL" id="CP062804">
    <property type="protein sequence ID" value="QOT81178.1"/>
    <property type="molecule type" value="Genomic_DNA"/>
</dbReference>
<dbReference type="InterPro" id="IPR037402">
    <property type="entry name" value="YidZ_PBP2"/>
</dbReference>
<gene>
    <name evidence="6" type="ORF">F7R26_027940</name>
</gene>
<dbReference type="SUPFAM" id="SSF53850">
    <property type="entry name" value="Periplasmic binding protein-like II"/>
    <property type="match status" value="1"/>
</dbReference>
<evidence type="ECO:0000313" key="6">
    <source>
        <dbReference type="EMBL" id="QOT81178.1"/>
    </source>
</evidence>
<dbReference type="GO" id="GO:0003700">
    <property type="term" value="F:DNA-binding transcription factor activity"/>
    <property type="evidence" value="ECO:0007669"/>
    <property type="project" value="InterPro"/>
</dbReference>
<dbReference type="Pfam" id="PF03466">
    <property type="entry name" value="LysR_substrate"/>
    <property type="match status" value="1"/>
</dbReference>
<dbReference type="AlphaFoldDB" id="A0A643G008"/>
<dbReference type="PANTHER" id="PTHR30118:SF15">
    <property type="entry name" value="TRANSCRIPTIONAL REGULATORY PROTEIN"/>
    <property type="match status" value="1"/>
</dbReference>
<dbReference type="PRINTS" id="PR00039">
    <property type="entry name" value="HTHLYSR"/>
</dbReference>
<reference evidence="6 7" key="1">
    <citation type="submission" date="2020-10" db="EMBL/GenBank/DDBJ databases">
        <title>Complete genome sequence of Cupriavidus basilensis CCUG 49340T.</title>
        <authorList>
            <person name="Salva-Serra F."/>
            <person name="Donoso R.A."/>
            <person name="Cho K.H."/>
            <person name="Yoo J.A."/>
            <person name="Lee K."/>
            <person name="Yoon S.-H."/>
            <person name="Perez-Pantoja D."/>
            <person name="Moore E.R.B."/>
        </authorList>
    </citation>
    <scope>NUCLEOTIDE SEQUENCE [LARGE SCALE GENOMIC DNA]</scope>
    <source>
        <strain evidence="7">CCUG 49340</strain>
    </source>
</reference>